<protein>
    <submittedName>
        <fullName evidence="1">Uncharacterized protein</fullName>
    </submittedName>
</protein>
<sequence length="182" mass="20157">MWKCRFQGGAGGTACHHTMANDKDTSNEVFEPLVQHTQPCTGSLDRYRTASATETRNTRLRRSAEVGALSDSPDLSTVWREGAVRGLGLLFGWIRMPKCNVDTCQDSKFRPPFSGPCSCLLVFFACASAVNEKMWAEADRSHNPISPSNLHLKRHACCGLCRARSENEKATLASLAMEFWSK</sequence>
<gene>
    <name evidence="1" type="ORF">BD289DRAFT_63541</name>
</gene>
<accession>A0A2T3A0A3</accession>
<dbReference type="Proteomes" id="UP000241462">
    <property type="component" value="Unassembled WGS sequence"/>
</dbReference>
<organism evidence="1 2">
    <name type="scientific">Coniella lustricola</name>
    <dbReference type="NCBI Taxonomy" id="2025994"/>
    <lineage>
        <taxon>Eukaryota</taxon>
        <taxon>Fungi</taxon>
        <taxon>Dikarya</taxon>
        <taxon>Ascomycota</taxon>
        <taxon>Pezizomycotina</taxon>
        <taxon>Sordariomycetes</taxon>
        <taxon>Sordariomycetidae</taxon>
        <taxon>Diaporthales</taxon>
        <taxon>Schizoparmaceae</taxon>
        <taxon>Coniella</taxon>
    </lineage>
</organism>
<keyword evidence="2" id="KW-1185">Reference proteome</keyword>
<proteinExistence type="predicted"/>
<evidence type="ECO:0000313" key="1">
    <source>
        <dbReference type="EMBL" id="PSR80494.1"/>
    </source>
</evidence>
<reference evidence="1 2" key="1">
    <citation type="journal article" date="2018" name="Mycol. Prog.">
        <title>Coniella lustricola, a new species from submerged detritus.</title>
        <authorList>
            <person name="Raudabaugh D.B."/>
            <person name="Iturriaga T."/>
            <person name="Carver A."/>
            <person name="Mondo S."/>
            <person name="Pangilinan J."/>
            <person name="Lipzen A."/>
            <person name="He G."/>
            <person name="Amirebrahimi M."/>
            <person name="Grigoriev I.V."/>
            <person name="Miller A.N."/>
        </authorList>
    </citation>
    <scope>NUCLEOTIDE SEQUENCE [LARGE SCALE GENOMIC DNA]</scope>
    <source>
        <strain evidence="1 2">B22-T-1</strain>
    </source>
</reference>
<dbReference type="EMBL" id="KZ678529">
    <property type="protein sequence ID" value="PSR80494.1"/>
    <property type="molecule type" value="Genomic_DNA"/>
</dbReference>
<dbReference type="InParanoid" id="A0A2T3A0A3"/>
<evidence type="ECO:0000313" key="2">
    <source>
        <dbReference type="Proteomes" id="UP000241462"/>
    </source>
</evidence>
<dbReference type="AlphaFoldDB" id="A0A2T3A0A3"/>
<name>A0A2T3A0A3_9PEZI</name>